<dbReference type="Pfam" id="PF11186">
    <property type="entry name" value="DUF2972"/>
    <property type="match status" value="1"/>
</dbReference>
<accession>A0A4U7BT49</accession>
<reference evidence="1 2" key="1">
    <citation type="submission" date="2018-05" db="EMBL/GenBank/DDBJ databases">
        <title>Novel Campyloabacter and Helicobacter Species and Strains.</title>
        <authorList>
            <person name="Mannion A.J."/>
            <person name="Shen Z."/>
            <person name="Fox J.G."/>
        </authorList>
    </citation>
    <scope>NUCLEOTIDE SEQUENCE [LARGE SCALE GENOMIC DNA]</scope>
    <source>
        <strain evidence="2">MIT17-664</strain>
    </source>
</reference>
<proteinExistence type="predicted"/>
<organism evidence="1 2">
    <name type="scientific">Campylobacter estrildidarum</name>
    <dbReference type="NCBI Taxonomy" id="2510189"/>
    <lineage>
        <taxon>Bacteria</taxon>
        <taxon>Pseudomonadati</taxon>
        <taxon>Campylobacterota</taxon>
        <taxon>Epsilonproteobacteria</taxon>
        <taxon>Campylobacterales</taxon>
        <taxon>Campylobacteraceae</taxon>
        <taxon>Campylobacter</taxon>
    </lineage>
</organism>
<gene>
    <name evidence="1" type="ORF">CQA69_00530</name>
</gene>
<sequence length="210" mass="25041">MFKTIYVLVRDPISILKTFLNLNRRSINYIDELQFGFDIDIFLKNRIAYVDEIGKIDKPTLNAINRVLQDHGLSYYFHDDLSAKLFNVCNTHFIDMNEILGNMAYKTLCRLSDIFNIDKPNINDKEFYEHNFGEYNTWLPIKINLFNLIENDLIVIISDKHKMEYQNIDYVKLNKFLDLSNDKFLVLLKKDDQGVFFKSIDCFKNKFEKY</sequence>
<dbReference type="RefSeq" id="WP_171000277.1">
    <property type="nucleotide sequence ID" value="NZ_NXLZ01000001.1"/>
</dbReference>
<name>A0A4U7BT49_9BACT</name>
<dbReference type="EMBL" id="NXLZ01000001">
    <property type="protein sequence ID" value="TKX32034.1"/>
    <property type="molecule type" value="Genomic_DNA"/>
</dbReference>
<evidence type="ECO:0000313" key="1">
    <source>
        <dbReference type="EMBL" id="TKX32034.1"/>
    </source>
</evidence>
<keyword evidence="2" id="KW-1185">Reference proteome</keyword>
<comment type="caution">
    <text evidence="1">The sequence shown here is derived from an EMBL/GenBank/DDBJ whole genome shotgun (WGS) entry which is preliminary data.</text>
</comment>
<protein>
    <submittedName>
        <fullName evidence="1">Uncharacterized protein</fullName>
    </submittedName>
</protein>
<dbReference type="AlphaFoldDB" id="A0A4U7BT49"/>
<dbReference type="InterPro" id="IPR021353">
    <property type="entry name" value="DUF2972"/>
</dbReference>
<dbReference type="Proteomes" id="UP000308838">
    <property type="component" value="Unassembled WGS sequence"/>
</dbReference>
<evidence type="ECO:0000313" key="2">
    <source>
        <dbReference type="Proteomes" id="UP000308838"/>
    </source>
</evidence>